<dbReference type="GO" id="GO:0051539">
    <property type="term" value="F:4 iron, 4 sulfur cluster binding"/>
    <property type="evidence" value="ECO:0007669"/>
    <property type="project" value="UniProtKB-KW"/>
</dbReference>
<keyword evidence="5" id="KW-0411">Iron-sulfur</keyword>
<evidence type="ECO:0000256" key="5">
    <source>
        <dbReference type="ARBA" id="ARBA00023014"/>
    </source>
</evidence>
<dbReference type="RefSeq" id="WP_006824332.1">
    <property type="nucleotide sequence ID" value="NZ_AOIL01000009.1"/>
</dbReference>
<evidence type="ECO:0000256" key="3">
    <source>
        <dbReference type="ARBA" id="ARBA00022723"/>
    </source>
</evidence>
<name>M0AGI4_9EURY</name>
<reference evidence="8 9" key="1">
    <citation type="journal article" date="2014" name="PLoS Genet.">
        <title>Phylogenetically driven sequencing of extremely halophilic archaea reveals strategies for static and dynamic osmo-response.</title>
        <authorList>
            <person name="Becker E.A."/>
            <person name="Seitzer P.M."/>
            <person name="Tritt A."/>
            <person name="Larsen D."/>
            <person name="Krusor M."/>
            <person name="Yao A.I."/>
            <person name="Wu D."/>
            <person name="Madern D."/>
            <person name="Eisen J.A."/>
            <person name="Darling A.E."/>
            <person name="Facciotti M.T."/>
        </authorList>
    </citation>
    <scope>NUCLEOTIDE SEQUENCE [LARGE SCALE GENOMIC DNA]</scope>
    <source>
        <strain evidence="8 9">DSM 12281</strain>
    </source>
</reference>
<evidence type="ECO:0000256" key="1">
    <source>
        <dbReference type="ARBA" id="ARBA00007523"/>
    </source>
</evidence>
<dbReference type="PANTHER" id="PTHR43578:SF3">
    <property type="entry name" value="NADH-QUINONE OXIDOREDUCTASE SUBUNIT F"/>
    <property type="match status" value="1"/>
</dbReference>
<dbReference type="InterPro" id="IPR037225">
    <property type="entry name" value="Nuo51_FMN-bd_sf"/>
</dbReference>
<dbReference type="PANTHER" id="PTHR43578">
    <property type="entry name" value="NADH-QUINONE OXIDOREDUCTASE SUBUNIT F"/>
    <property type="match status" value="1"/>
</dbReference>
<comment type="caution">
    <text evidence="8">The sequence shown here is derived from an EMBL/GenBank/DDBJ whole genome shotgun (WGS) entry which is preliminary data.</text>
</comment>
<evidence type="ECO:0000313" key="9">
    <source>
        <dbReference type="Proteomes" id="UP000011648"/>
    </source>
</evidence>
<keyword evidence="4" id="KW-0408">Iron</keyword>
<dbReference type="GO" id="GO:0046872">
    <property type="term" value="F:metal ion binding"/>
    <property type="evidence" value="ECO:0007669"/>
    <property type="project" value="UniProtKB-KW"/>
</dbReference>
<gene>
    <name evidence="8" type="ORF">C484_02135</name>
</gene>
<dbReference type="EMBL" id="AOIL01000009">
    <property type="protein sequence ID" value="ELY96473.1"/>
    <property type="molecule type" value="Genomic_DNA"/>
</dbReference>
<dbReference type="SUPFAM" id="SSF140490">
    <property type="entry name" value="Nqo1C-terminal domain-like"/>
    <property type="match status" value="1"/>
</dbReference>
<dbReference type="InterPro" id="IPR019575">
    <property type="entry name" value="Nuop51_4Fe4S-bd"/>
</dbReference>
<organism evidence="8 9">
    <name type="scientific">Natrialba taiwanensis DSM 12281</name>
    <dbReference type="NCBI Taxonomy" id="1230458"/>
    <lineage>
        <taxon>Archaea</taxon>
        <taxon>Methanobacteriati</taxon>
        <taxon>Methanobacteriota</taxon>
        <taxon>Stenosarchaea group</taxon>
        <taxon>Halobacteria</taxon>
        <taxon>Halobacteriales</taxon>
        <taxon>Natrialbaceae</taxon>
        <taxon>Natrialba</taxon>
    </lineage>
</organism>
<feature type="domain" description="NADH-ubiquinone oxidoreductase 51kDa subunit iron-sulphur binding" evidence="7">
    <location>
        <begin position="422"/>
        <end position="467"/>
    </location>
</feature>
<dbReference type="SUPFAM" id="SSF142019">
    <property type="entry name" value="Nqo1 FMN-binding domain-like"/>
    <property type="match status" value="1"/>
</dbReference>
<dbReference type="Gene3D" id="3.10.20.600">
    <property type="match status" value="1"/>
</dbReference>
<keyword evidence="2" id="KW-0004">4Fe-4S</keyword>
<dbReference type="InterPro" id="IPR011538">
    <property type="entry name" value="Nuo51_FMN-bd"/>
</dbReference>
<keyword evidence="3" id="KW-0479">Metal-binding</keyword>
<dbReference type="PATRIC" id="fig|1230458.4.peg.418"/>
<dbReference type="STRING" id="1230458.C484_02135"/>
<sequence length="535" mass="56752">MREQRGAIGQSPTVRISSAATPAPEAVLDVARETATDTHVVEVGPVGVPRFDPLAVTTADGTTAFHTAVSPSDVRLLVDTLEEGESPTDGAHAVVSHDPEPATLPRPDSGPLAVGERVALARCGWVAPASVTDYEYEFSTELVSPIGSNEAFDRLAEIGLRGRGRGDGSTDDPVSETWTTVREAPGDPVVVVNGNEADENARMDSLLLESVPIDVLDGASVVASALETPDIVVYLDESDTLARERVEQAAGALDRDVDGVELNVQVASGPDTYRAGEMTMALESLEGNDRLEARRRPPGPAEYGLFGRPTAIHTPRTLAQVRAALASPEAMETDETDPGTRLLSVAGDVESPATVELPTDGSLKTAFDAVVGDGQFKAACVGGVFGGITRDIRVSPSAGALRSSNLGTNGIVERLNDDRCMVAFAGKRAKFAREGNCGRCVPGREGTKQLLELLREIYDGDYNRGMIEELARVMRRSSICDFGQTASRPTTTAMSNFDSEFTAHTEGYCPAGFCEEQAATERRTEPRRPGSTAHE</sequence>
<evidence type="ECO:0000256" key="6">
    <source>
        <dbReference type="SAM" id="MobiDB-lite"/>
    </source>
</evidence>
<feature type="region of interest" description="Disordered" evidence="6">
    <location>
        <begin position="1"/>
        <end position="22"/>
    </location>
</feature>
<dbReference type="Pfam" id="PF10589">
    <property type="entry name" value="NADH_4Fe-4S"/>
    <property type="match status" value="1"/>
</dbReference>
<dbReference type="OrthoDB" id="297477at2157"/>
<evidence type="ECO:0000259" key="7">
    <source>
        <dbReference type="SMART" id="SM00928"/>
    </source>
</evidence>
<dbReference type="Gene3D" id="1.20.1440.230">
    <property type="entry name" value="NADH-ubiquinone oxidoreductase 51kDa subunit, iron-sulphur binding domain"/>
    <property type="match status" value="1"/>
</dbReference>
<dbReference type="SMART" id="SM00928">
    <property type="entry name" value="NADH_4Fe-4S"/>
    <property type="match status" value="1"/>
</dbReference>
<evidence type="ECO:0000313" key="8">
    <source>
        <dbReference type="EMBL" id="ELY96473.1"/>
    </source>
</evidence>
<evidence type="ECO:0000256" key="2">
    <source>
        <dbReference type="ARBA" id="ARBA00022485"/>
    </source>
</evidence>
<proteinExistence type="inferred from homology"/>
<feature type="region of interest" description="Disordered" evidence="6">
    <location>
        <begin position="84"/>
        <end position="109"/>
    </location>
</feature>
<dbReference type="AlphaFoldDB" id="M0AGI4"/>
<feature type="compositionally biased region" description="Polar residues" evidence="6">
    <location>
        <begin position="10"/>
        <end position="20"/>
    </location>
</feature>
<dbReference type="Proteomes" id="UP000011648">
    <property type="component" value="Unassembled WGS sequence"/>
</dbReference>
<protein>
    <submittedName>
        <fullName evidence="8">Putative NADH dehydrogenase I, F subunit</fullName>
    </submittedName>
</protein>
<comment type="similarity">
    <text evidence="1">Belongs to the complex I 51 kDa subunit family.</text>
</comment>
<accession>M0AGI4</accession>
<dbReference type="Gene3D" id="3.40.50.11540">
    <property type="entry name" value="NADH-ubiquinone oxidoreductase 51kDa subunit"/>
    <property type="match status" value="1"/>
</dbReference>
<dbReference type="Pfam" id="PF01512">
    <property type="entry name" value="Complex1_51K"/>
    <property type="match status" value="1"/>
</dbReference>
<keyword evidence="9" id="KW-1185">Reference proteome</keyword>
<evidence type="ECO:0000256" key="4">
    <source>
        <dbReference type="ARBA" id="ARBA00023004"/>
    </source>
</evidence>
<dbReference type="InterPro" id="IPR037207">
    <property type="entry name" value="Nuop51_4Fe4S-bd_sf"/>
</dbReference>